<proteinExistence type="predicted"/>
<protein>
    <submittedName>
        <fullName evidence="1">Uncharacterized protein</fullName>
    </submittedName>
</protein>
<gene>
    <name evidence="1" type="ORF">UHOR_14953</name>
</gene>
<evidence type="ECO:0000313" key="2">
    <source>
        <dbReference type="Proteomes" id="UP000006174"/>
    </source>
</evidence>
<accession>I2FX23</accession>
<dbReference type="HOGENOM" id="CLU_1705569_0_0_1"/>
<name>I2FX23_USTHO</name>
<evidence type="ECO:0000313" key="1">
    <source>
        <dbReference type="EMBL" id="CCF51466.1"/>
    </source>
</evidence>
<dbReference type="Proteomes" id="UP000006174">
    <property type="component" value="Unassembled WGS sequence"/>
</dbReference>
<comment type="caution">
    <text evidence="1">The sequence shown here is derived from an EMBL/GenBank/DDBJ whole genome shotgun (WGS) entry which is preliminary data.</text>
</comment>
<keyword evidence="2" id="KW-1185">Reference proteome</keyword>
<sequence length="154" mass="17080">MPESRFQSKGIVIGPLYGLHERHTNHNTISSTGPNTAVATPEAQVSHRSQKRGLEMFFIYLHFVPGRQKISDSARPSALRGGNKVLKRVPLLRADFGKVVGLLIFANKVTNFPTLIGRPASFLCQTTTASPRQLQVRGKWFNTYIAGVDYEDGK</sequence>
<dbReference type="EMBL" id="CAGI01000164">
    <property type="protein sequence ID" value="CCF51466.1"/>
    <property type="molecule type" value="Genomic_DNA"/>
</dbReference>
<reference evidence="1 2" key="1">
    <citation type="journal article" date="2012" name="Plant Cell">
        <title>Genome comparison of barley and maize smut fungi reveals targeted loss of RNA silencing components and species-specific presence of transposable elements.</title>
        <authorList>
            <person name="Laurie J.D."/>
            <person name="Ali S."/>
            <person name="Linning R."/>
            <person name="Mannhaupt G."/>
            <person name="Wong P."/>
            <person name="Gueldener U."/>
            <person name="Muensterkoetter M."/>
            <person name="Moore R."/>
            <person name="Kahmann R."/>
            <person name="Bakkeren G."/>
            <person name="Schirawski J."/>
        </authorList>
    </citation>
    <scope>NUCLEOTIDE SEQUENCE [LARGE SCALE GENOMIC DNA]</scope>
    <source>
        <strain evidence="2">Uh4875-4</strain>
    </source>
</reference>
<organism evidence="1 2">
    <name type="scientific">Ustilago hordei</name>
    <name type="common">Barley covered smut fungus</name>
    <dbReference type="NCBI Taxonomy" id="120017"/>
    <lineage>
        <taxon>Eukaryota</taxon>
        <taxon>Fungi</taxon>
        <taxon>Dikarya</taxon>
        <taxon>Basidiomycota</taxon>
        <taxon>Ustilaginomycotina</taxon>
        <taxon>Ustilaginomycetes</taxon>
        <taxon>Ustilaginales</taxon>
        <taxon>Ustilaginaceae</taxon>
        <taxon>Ustilago</taxon>
    </lineage>
</organism>
<dbReference type="AlphaFoldDB" id="I2FX23"/>